<protein>
    <submittedName>
        <fullName evidence="1">Uncharacterized protein</fullName>
    </submittedName>
</protein>
<reference evidence="2" key="1">
    <citation type="submission" date="2014-09" db="EMBL/GenBank/DDBJ databases">
        <authorList>
            <person name="Sharma Rahul"/>
            <person name="Thines Marco"/>
        </authorList>
    </citation>
    <scope>NUCLEOTIDE SEQUENCE [LARGE SCALE GENOMIC DNA]</scope>
</reference>
<keyword evidence="2" id="KW-1185">Reference proteome</keyword>
<evidence type="ECO:0000313" key="2">
    <source>
        <dbReference type="Proteomes" id="UP000054928"/>
    </source>
</evidence>
<name>A0A0P1B671_PLAHL</name>
<sequence length="254" mass="28393">MEAITMEYQGHQHLKKVIGKQNRDLSDERVALPAIISRAKAAGLKLIKSIDNDSINEKVEDPVAFFGTKFTDKNFDQRIKKMTLFESARSSIHAYFEAETYHKPSERALERAYDMVIAILSENLKPLDFVKQINVAGRSKIPGVQKLAESQIRRFLHNWIATAKVLTGNENPTGIGEILLDEKNYTNKFNVATLNLLQSGSPSAAYGMKCLLMMFTKNTATTILESVALLVRLSELQHVKIGISATKLASRPKT</sequence>
<dbReference type="EMBL" id="CCYD01003090">
    <property type="protein sequence ID" value="CEG49712.1"/>
    <property type="molecule type" value="Genomic_DNA"/>
</dbReference>
<dbReference type="Proteomes" id="UP000054928">
    <property type="component" value="Unassembled WGS sequence"/>
</dbReference>
<organism evidence="1 2">
    <name type="scientific">Plasmopara halstedii</name>
    <name type="common">Downy mildew of sunflower</name>
    <dbReference type="NCBI Taxonomy" id="4781"/>
    <lineage>
        <taxon>Eukaryota</taxon>
        <taxon>Sar</taxon>
        <taxon>Stramenopiles</taxon>
        <taxon>Oomycota</taxon>
        <taxon>Peronosporomycetes</taxon>
        <taxon>Peronosporales</taxon>
        <taxon>Peronosporaceae</taxon>
        <taxon>Plasmopara</taxon>
    </lineage>
</organism>
<accession>A0A0P1B671</accession>
<dbReference type="RefSeq" id="XP_024586081.1">
    <property type="nucleotide sequence ID" value="XM_024720931.1"/>
</dbReference>
<dbReference type="AlphaFoldDB" id="A0A0P1B671"/>
<dbReference type="GeneID" id="36402519"/>
<evidence type="ECO:0000313" key="1">
    <source>
        <dbReference type="EMBL" id="CEG49712.1"/>
    </source>
</evidence>
<proteinExistence type="predicted"/>